<feature type="compositionally biased region" description="Basic and acidic residues" evidence="3">
    <location>
        <begin position="517"/>
        <end position="543"/>
    </location>
</feature>
<dbReference type="PROSITE" id="PS50126">
    <property type="entry name" value="S1"/>
    <property type="match status" value="1"/>
</dbReference>
<feature type="compositionally biased region" description="Basic and acidic residues" evidence="3">
    <location>
        <begin position="429"/>
        <end position="439"/>
    </location>
</feature>
<evidence type="ECO:0000256" key="2">
    <source>
        <dbReference type="SAM" id="Coils"/>
    </source>
</evidence>
<keyword evidence="4" id="KW-0732">Signal</keyword>
<feature type="region of interest" description="Disordered" evidence="3">
    <location>
        <begin position="1218"/>
        <end position="1246"/>
    </location>
</feature>
<comment type="caution">
    <text evidence="6">The sequence shown here is derived from an EMBL/GenBank/DDBJ whole genome shotgun (WGS) entry which is preliminary data.</text>
</comment>
<dbReference type="InterPro" id="IPR025252">
    <property type="entry name" value="DUF4200"/>
</dbReference>
<feature type="compositionally biased region" description="Basic and acidic residues" evidence="3">
    <location>
        <begin position="1504"/>
        <end position="1524"/>
    </location>
</feature>
<feature type="compositionally biased region" description="Basic residues" evidence="3">
    <location>
        <begin position="1181"/>
        <end position="1191"/>
    </location>
</feature>
<evidence type="ECO:0000256" key="4">
    <source>
        <dbReference type="SAM" id="SignalP"/>
    </source>
</evidence>
<feature type="region of interest" description="Disordered" evidence="3">
    <location>
        <begin position="1503"/>
        <end position="1530"/>
    </location>
</feature>
<feature type="signal peptide" evidence="4">
    <location>
        <begin position="1"/>
        <end position="16"/>
    </location>
</feature>
<sequence>MFGISARTLLVPAVHSLCGSLVQEQMKIWLWSFATAVCGILVERQSSEAHLQLSASHLPPFPQPPVQSALPELPTLPQSVFDISPPTVRMMPTLPPNASKVPPATKQREACLPPELECFWMQEPSAERSDERLQERELKVWEKPTCSSSYAAISKISEHTRALAMRPLPRAAKEMLAATKRKVMEEEQPDNTFLTCDNGHKASHWTCRDPSQESAGREKDVRTYVQKKREVFLVHMACDNKREEIVRLDAMAKAKEDALTIPQQILDEDTKKFEEYLQERIAKASSSTKDSEMHAKVKQDKLGRIKSLRQQIATVQSETSKLKEVRVECEKYKMFLEKITPAEWKEEQKRKKEQRKKERAERWKKERLAPFMEYLAHEEQKLFEKFAQEDAEAEASKKRGRKQRRREDEEEFQQRQRERDSRRKRLQKRKEEEERKVDAEYVAISSEEEPELFFKEPQQLMDSFTDLEELNLFLIQSSQEAEQQLDEIRNSFEAMQKNMGHKVQQLKDQIKQLDQSIKQEQRRGEEIKQRHAEKASTATQDKKLSSLAKKVHEVYARCNLARDQQQSDTLQMLGAIESRIEELIQGLDEAYQQDEELVMRLEKIKESDRRERVRESRLKEQPEKQEFRLKQSLQRAQKPIFKKAGKQLMYRSPPLRQEHKVVEDNSDDEAHARDHEVFDIYIDRKTGVPNTTAPSEETRPGSASHRVRTTSHQKTPRDAAAPKSARLPSNRVVEKKLHACTGMPQHALDVKMKWTLALLAVAWPSAAQSPFGNGQRFAPGNVGAAPGGFGQIPGVSAPGLLTTLGRQPGSVDSGFARPAVEPFQQPVFAQMVDPARPSPNTKDWPQNVAYGSYPGPTGLPPNGPHANWQVDQRVPEHGQHAQGSGGEGMQVFHAAVQLMQKGQLMEAKKALTAAVHVLGTSRDILPVAAQLRHRMGLPEVSAEQVEVWLEWRTEERSTIGWKVLLLLSGILSVLVLVYRDRAQKGLGTILVRSGLSQQGQTEPEPEQRRPVLEPRFMPADACIGDDAGQRNKIDRHEQTDAYAVPSDSVAVLAGPKEEASQNEIFDSVPNDLREPEAEEHVEEYSMADCEDVATETLHEGDHIDRRPFVKELEQDGRAKEFLSDGLQPSAIVSAEALPNHAAVDVTDLDSSALQASHQRTEAGERRNPEAFPDSQHAQPQKAKRQVWRSRAKKAEDDRLVEAGMLDDVVEASKPAFATVGHSTDGHKDKVTSGKTEHTNAASKLPPKAEDWGWGAGHPQAASDGCIYFAGGPPPGRQIQPTAQAPAKTGRRWQAGGRASSVPDTSVEEELLELDVKLEQDGNFFLAKPTRFRPQGCFLRLQGGREAFLPVEHITPHADASTNGVRSIVTQSSKGGRLRVREIGAGRVSMLTPNEEALRCKELEARRRNMEEKIEQLRENYNPAKWIIGFVSAVQPNGVYVSVIDGQDARIPLKELPEKFLMPAEDGSGEAKPTLEIGQAVQFRLVRYSWGSESFAASMLPVVERQQRTRERDRPTDFEAERPPSPDRSAGAKAWAAKGYSVVTHEAAVELNGWIRSRIEEKKSTKGSKALIKTSNKTYLVSVVRGMNTKAVGSIDVEKNVSDKEVKQAAVDLLFKQSLLKAGEQHKGIVITKNIISIKL</sequence>
<proteinExistence type="predicted"/>
<feature type="region of interest" description="Disordered" evidence="3">
    <location>
        <begin position="1152"/>
        <end position="1194"/>
    </location>
</feature>
<dbReference type="Pfam" id="PF13863">
    <property type="entry name" value="DUF4200"/>
    <property type="match status" value="1"/>
</dbReference>
<protein>
    <submittedName>
        <fullName evidence="6">Coiled-coil domain-containing protein 38</fullName>
    </submittedName>
</protein>
<dbReference type="OrthoDB" id="10264063at2759"/>
<feature type="compositionally biased region" description="Basic and acidic residues" evidence="3">
    <location>
        <begin position="412"/>
        <end position="421"/>
    </location>
</feature>
<evidence type="ECO:0000313" key="6">
    <source>
        <dbReference type="EMBL" id="OLP91356.1"/>
    </source>
</evidence>
<dbReference type="PANTHER" id="PTHR21683">
    <property type="entry name" value="COILED-COIL DOMAIN-CONTAINING PROTEIN 42 LIKE-2-LIKE-RELATED"/>
    <property type="match status" value="1"/>
</dbReference>
<feature type="compositionally biased region" description="Basic and acidic residues" evidence="3">
    <location>
        <begin position="1158"/>
        <end position="1168"/>
    </location>
</feature>
<dbReference type="PANTHER" id="PTHR21683:SF3">
    <property type="entry name" value="CILIA AND FLAGELLA ASSOCIATED PROTEIN 100"/>
    <property type="match status" value="1"/>
</dbReference>
<feature type="region of interest" description="Disordered" evidence="3">
    <location>
        <begin position="515"/>
        <end position="543"/>
    </location>
</feature>
<evidence type="ECO:0000259" key="5">
    <source>
        <dbReference type="PROSITE" id="PS50126"/>
    </source>
</evidence>
<dbReference type="SUPFAM" id="SSF50249">
    <property type="entry name" value="Nucleic acid-binding proteins"/>
    <property type="match status" value="1"/>
</dbReference>
<dbReference type="Proteomes" id="UP000186817">
    <property type="component" value="Unassembled WGS sequence"/>
</dbReference>
<organism evidence="6 7">
    <name type="scientific">Symbiodinium microadriaticum</name>
    <name type="common">Dinoflagellate</name>
    <name type="synonym">Zooxanthella microadriatica</name>
    <dbReference type="NCBI Taxonomy" id="2951"/>
    <lineage>
        <taxon>Eukaryota</taxon>
        <taxon>Sar</taxon>
        <taxon>Alveolata</taxon>
        <taxon>Dinophyceae</taxon>
        <taxon>Suessiales</taxon>
        <taxon>Symbiodiniaceae</taxon>
        <taxon>Symbiodinium</taxon>
    </lineage>
</organism>
<dbReference type="InterPro" id="IPR012340">
    <property type="entry name" value="NA-bd_OB-fold"/>
</dbReference>
<feature type="coiled-coil region" evidence="2">
    <location>
        <begin position="305"/>
        <end position="366"/>
    </location>
</feature>
<keyword evidence="1 2" id="KW-0175">Coiled coil</keyword>
<dbReference type="EMBL" id="LSRX01000668">
    <property type="protein sequence ID" value="OLP91356.1"/>
    <property type="molecule type" value="Genomic_DNA"/>
</dbReference>
<name>A0A1Q9D890_SYMMI</name>
<gene>
    <name evidence="6" type="primary">Ccdc38</name>
    <name evidence="6" type="ORF">AK812_SmicGene26952</name>
</gene>
<evidence type="ECO:0000313" key="7">
    <source>
        <dbReference type="Proteomes" id="UP000186817"/>
    </source>
</evidence>
<evidence type="ECO:0000256" key="3">
    <source>
        <dbReference type="SAM" id="MobiDB-lite"/>
    </source>
</evidence>
<reference evidence="6 7" key="1">
    <citation type="submission" date="2016-02" db="EMBL/GenBank/DDBJ databases">
        <title>Genome analysis of coral dinoflagellate symbionts highlights evolutionary adaptations to a symbiotic lifestyle.</title>
        <authorList>
            <person name="Aranda M."/>
            <person name="Li Y."/>
            <person name="Liew Y.J."/>
            <person name="Baumgarten S."/>
            <person name="Simakov O."/>
            <person name="Wilson M."/>
            <person name="Piel J."/>
            <person name="Ashoor H."/>
            <person name="Bougouffa S."/>
            <person name="Bajic V.B."/>
            <person name="Ryu T."/>
            <person name="Ravasi T."/>
            <person name="Bayer T."/>
            <person name="Micklem G."/>
            <person name="Kim H."/>
            <person name="Bhak J."/>
            <person name="Lajeunesse T.C."/>
            <person name="Voolstra C.R."/>
        </authorList>
    </citation>
    <scope>NUCLEOTIDE SEQUENCE [LARGE SCALE GENOMIC DNA]</scope>
    <source>
        <strain evidence="6 7">CCMP2467</strain>
    </source>
</reference>
<dbReference type="GO" id="GO:0005856">
    <property type="term" value="C:cytoskeleton"/>
    <property type="evidence" value="ECO:0007669"/>
    <property type="project" value="UniProtKB-ARBA"/>
</dbReference>
<dbReference type="SMART" id="SM00316">
    <property type="entry name" value="S1"/>
    <property type="match status" value="2"/>
</dbReference>
<feature type="domain" description="S1 motif" evidence="5">
    <location>
        <begin position="1423"/>
        <end position="1499"/>
    </location>
</feature>
<accession>A0A1Q9D890</accession>
<feature type="region of interest" description="Disordered" evidence="3">
    <location>
        <begin position="389"/>
        <end position="441"/>
    </location>
</feature>
<feature type="region of interest" description="Disordered" evidence="3">
    <location>
        <begin position="685"/>
        <end position="727"/>
    </location>
</feature>
<dbReference type="InterPro" id="IPR003029">
    <property type="entry name" value="S1_domain"/>
</dbReference>
<keyword evidence="7" id="KW-1185">Reference proteome</keyword>
<dbReference type="GO" id="GO:0003676">
    <property type="term" value="F:nucleic acid binding"/>
    <property type="evidence" value="ECO:0007669"/>
    <property type="project" value="InterPro"/>
</dbReference>
<dbReference type="InterPro" id="IPR051147">
    <property type="entry name" value="CFAP_domain-containing"/>
</dbReference>
<evidence type="ECO:0000256" key="1">
    <source>
        <dbReference type="ARBA" id="ARBA00023054"/>
    </source>
</evidence>
<feature type="compositionally biased region" description="Basic and acidic residues" evidence="3">
    <location>
        <begin position="1223"/>
        <end position="1237"/>
    </location>
</feature>
<feature type="chain" id="PRO_5012435259" evidence="4">
    <location>
        <begin position="17"/>
        <end position="1639"/>
    </location>
</feature>